<dbReference type="Proteomes" id="UP000294558">
    <property type="component" value="Unassembled WGS sequence"/>
</dbReference>
<dbReference type="CDD" id="cd02440">
    <property type="entry name" value="AdoMet_MTases"/>
    <property type="match status" value="1"/>
</dbReference>
<dbReference type="AlphaFoldDB" id="A0A4V6Q1W7"/>
<dbReference type="InterPro" id="IPR041698">
    <property type="entry name" value="Methyltransf_25"/>
</dbReference>
<organism evidence="2 3">
    <name type="scientific">Ilumatobacter fluminis</name>
    <dbReference type="NCBI Taxonomy" id="467091"/>
    <lineage>
        <taxon>Bacteria</taxon>
        <taxon>Bacillati</taxon>
        <taxon>Actinomycetota</taxon>
        <taxon>Acidimicrobiia</taxon>
        <taxon>Acidimicrobiales</taxon>
        <taxon>Ilumatobacteraceae</taxon>
        <taxon>Ilumatobacter</taxon>
    </lineage>
</organism>
<keyword evidence="3" id="KW-1185">Reference proteome</keyword>
<sequence>MTCEDGPVQADAERWNGRYDGKLTGDPSMPKGLGGVRLERGRCLDVACGLGAQSLWAAQNGFEVVAVDASDVAITALNSAAVQLGIRDRVDSRVIDLDEGLPSDVGNSCSLVICQRFRDPDLYEQLVYMLEPGGVLVITVLSQVGLDGEGGEFHAPPGELVDAFREFDVTIERHVELDGEATLVARRR</sequence>
<evidence type="ECO:0000313" key="3">
    <source>
        <dbReference type="Proteomes" id="UP000294558"/>
    </source>
</evidence>
<reference evidence="2 3" key="1">
    <citation type="submission" date="2019-03" db="EMBL/GenBank/DDBJ databases">
        <title>Sequencing the genomes of 1000 actinobacteria strains.</title>
        <authorList>
            <person name="Klenk H.-P."/>
        </authorList>
    </citation>
    <scope>NUCLEOTIDE SEQUENCE [LARGE SCALE GENOMIC DNA]</scope>
    <source>
        <strain evidence="2 3">DSM 18936</strain>
    </source>
</reference>
<gene>
    <name evidence="2" type="ORF">BDK89_1987</name>
</gene>
<keyword evidence="2" id="KW-0808">Transferase</keyword>
<dbReference type="InterPro" id="IPR029063">
    <property type="entry name" value="SAM-dependent_MTases_sf"/>
</dbReference>
<dbReference type="Gene3D" id="3.40.50.150">
    <property type="entry name" value="Vaccinia Virus protein VP39"/>
    <property type="match status" value="1"/>
</dbReference>
<accession>A0A4V6Q1W7</accession>
<proteinExistence type="predicted"/>
<comment type="caution">
    <text evidence="2">The sequence shown here is derived from an EMBL/GenBank/DDBJ whole genome shotgun (WGS) entry which is preliminary data.</text>
</comment>
<dbReference type="GO" id="GO:0032259">
    <property type="term" value="P:methylation"/>
    <property type="evidence" value="ECO:0007669"/>
    <property type="project" value="UniProtKB-KW"/>
</dbReference>
<protein>
    <submittedName>
        <fullName evidence="2">Methyltransferase family protein</fullName>
    </submittedName>
</protein>
<keyword evidence="2" id="KW-0489">Methyltransferase</keyword>
<evidence type="ECO:0000313" key="2">
    <source>
        <dbReference type="EMBL" id="TDT16398.1"/>
    </source>
</evidence>
<name>A0A4V6Q1W7_9ACTN</name>
<dbReference type="Pfam" id="PF13649">
    <property type="entry name" value="Methyltransf_25"/>
    <property type="match status" value="1"/>
</dbReference>
<dbReference type="SUPFAM" id="SSF53335">
    <property type="entry name" value="S-adenosyl-L-methionine-dependent methyltransferases"/>
    <property type="match status" value="1"/>
</dbReference>
<evidence type="ECO:0000259" key="1">
    <source>
        <dbReference type="Pfam" id="PF13649"/>
    </source>
</evidence>
<dbReference type="GO" id="GO:0008168">
    <property type="term" value="F:methyltransferase activity"/>
    <property type="evidence" value="ECO:0007669"/>
    <property type="project" value="UniProtKB-KW"/>
</dbReference>
<dbReference type="EMBL" id="SOAU01000001">
    <property type="protein sequence ID" value="TDT16398.1"/>
    <property type="molecule type" value="Genomic_DNA"/>
</dbReference>
<feature type="domain" description="Methyltransferase" evidence="1">
    <location>
        <begin position="44"/>
        <end position="134"/>
    </location>
</feature>